<name>A0ABT3RFZ8_9BACT</name>
<accession>A0ABT3RFZ8</accession>
<evidence type="ECO:0000313" key="3">
    <source>
        <dbReference type="EMBL" id="MCX2740690.1"/>
    </source>
</evidence>
<dbReference type="InterPro" id="IPR024163">
    <property type="entry name" value="Aerotolerance_reg_N"/>
</dbReference>
<dbReference type="EMBL" id="JAPFQO010000007">
    <property type="protein sequence ID" value="MCX2740690.1"/>
    <property type="molecule type" value="Genomic_DNA"/>
</dbReference>
<evidence type="ECO:0000256" key="1">
    <source>
        <dbReference type="SAM" id="Phobius"/>
    </source>
</evidence>
<sequence>MSFLAPYWLFAASAILIPIAIHLWNKRQGKTVKVGSLRWLEASASNRWSSIKLNNFWLLVLRCLILILLAVALAQPVWVHDLQKPKGAKAVFVGQELLYTSALKPITPTIDSLLQRGYALHTYTSDFRQIPQEAWQQIRSRTQDSTLVSHENYWSLSQALAAKYKLPQDSVWLFTSDQQQYFSGTRPETIPQHIRWIPVATEASINWLQAAIQTSPDSILLILGHSSREGITYSKYKTATSTQSINLSGNQQLQLQRQQGTLIASTGGNSSKVKVQTEPLQVAILSSEAQQTEARYIKAALQAISSYTSLPIHISSDTTSANWVFWLRNEEVPQRINQQVKQGLQVWVQQGQEPQKTITTLAGTGGTSIKVHQVNQLEPAQQRQLWTTANGQPLLLVKTMGRGKIYTFRSGFGPAWSELGQSAQLPELLLPLLLPEPDATYDYRAIDERQLLPANRVQATAETTTESTQTHLLKWFVLAAFVLFLIERLIANRRSKV</sequence>
<feature type="transmembrane region" description="Helical" evidence="1">
    <location>
        <begin position="56"/>
        <end position="78"/>
    </location>
</feature>
<dbReference type="PANTHER" id="PTHR37464:SF1">
    <property type="entry name" value="BLL2463 PROTEIN"/>
    <property type="match status" value="1"/>
</dbReference>
<feature type="domain" description="Aerotolerance regulator N-terminal" evidence="2">
    <location>
        <begin position="1"/>
        <end position="76"/>
    </location>
</feature>
<evidence type="ECO:0000259" key="2">
    <source>
        <dbReference type="Pfam" id="PF07584"/>
    </source>
</evidence>
<dbReference type="InterPro" id="IPR011933">
    <property type="entry name" value="Double_TM_dom"/>
</dbReference>
<feature type="transmembrane region" description="Helical" evidence="1">
    <location>
        <begin position="6"/>
        <end position="24"/>
    </location>
</feature>
<dbReference type="Proteomes" id="UP001207228">
    <property type="component" value="Unassembled WGS sequence"/>
</dbReference>
<organism evidence="3 4">
    <name type="scientific">Pontibacter anaerobius</name>
    <dbReference type="NCBI Taxonomy" id="2993940"/>
    <lineage>
        <taxon>Bacteria</taxon>
        <taxon>Pseudomonadati</taxon>
        <taxon>Bacteroidota</taxon>
        <taxon>Cytophagia</taxon>
        <taxon>Cytophagales</taxon>
        <taxon>Hymenobacteraceae</taxon>
        <taxon>Pontibacter</taxon>
    </lineage>
</organism>
<dbReference type="PANTHER" id="PTHR37464">
    <property type="entry name" value="BLL2463 PROTEIN"/>
    <property type="match status" value="1"/>
</dbReference>
<proteinExistence type="predicted"/>
<reference evidence="3 4" key="1">
    <citation type="submission" date="2022-11" db="EMBL/GenBank/DDBJ databases">
        <title>The characterization of three novel Bacteroidetes species and genomic analysis of their roles in tidal elemental geochemical cycles.</title>
        <authorList>
            <person name="Ma K.-J."/>
        </authorList>
    </citation>
    <scope>NUCLEOTIDE SEQUENCE [LARGE SCALE GENOMIC DNA]</scope>
    <source>
        <strain evidence="3 4">M82</strain>
    </source>
</reference>
<gene>
    <name evidence="3" type="ORF">OO017_12090</name>
</gene>
<keyword evidence="1" id="KW-1133">Transmembrane helix</keyword>
<keyword evidence="1" id="KW-0472">Membrane</keyword>
<keyword evidence="1" id="KW-0812">Transmembrane</keyword>
<keyword evidence="4" id="KW-1185">Reference proteome</keyword>
<dbReference type="NCBIfam" id="TIGR02226">
    <property type="entry name" value="two_anch"/>
    <property type="match status" value="1"/>
</dbReference>
<evidence type="ECO:0000313" key="4">
    <source>
        <dbReference type="Proteomes" id="UP001207228"/>
    </source>
</evidence>
<protein>
    <submittedName>
        <fullName evidence="3">BatA domain-containing protein</fullName>
    </submittedName>
</protein>
<dbReference type="Pfam" id="PF07584">
    <property type="entry name" value="BatA"/>
    <property type="match status" value="1"/>
</dbReference>
<dbReference type="RefSeq" id="WP_266052753.1">
    <property type="nucleotide sequence ID" value="NZ_JAPFQO010000007.1"/>
</dbReference>
<comment type="caution">
    <text evidence="3">The sequence shown here is derived from an EMBL/GenBank/DDBJ whole genome shotgun (WGS) entry which is preliminary data.</text>
</comment>